<organism evidence="2 3">
    <name type="scientific">Cinchona calisaya</name>
    <dbReference type="NCBI Taxonomy" id="153742"/>
    <lineage>
        <taxon>Eukaryota</taxon>
        <taxon>Viridiplantae</taxon>
        <taxon>Streptophyta</taxon>
        <taxon>Embryophyta</taxon>
        <taxon>Tracheophyta</taxon>
        <taxon>Spermatophyta</taxon>
        <taxon>Magnoliopsida</taxon>
        <taxon>eudicotyledons</taxon>
        <taxon>Gunneridae</taxon>
        <taxon>Pentapetalae</taxon>
        <taxon>asterids</taxon>
        <taxon>lamiids</taxon>
        <taxon>Gentianales</taxon>
        <taxon>Rubiaceae</taxon>
        <taxon>Cinchonoideae</taxon>
        <taxon>Cinchoneae</taxon>
        <taxon>Cinchona</taxon>
    </lineage>
</organism>
<keyword evidence="1" id="KW-0732">Signal</keyword>
<sequence>MILFRIHFLLIQSCLVCSFSIHESKAHTILFALSCTVASGPHRFLLAVAWTRPEEGSYKLNMDGSLLGNNRWWGYSGLFRTISSWLFFIFLHVHQYIGGIKSFVEGFIALYPT</sequence>
<evidence type="ECO:0008006" key="4">
    <source>
        <dbReference type="Google" id="ProtNLM"/>
    </source>
</evidence>
<proteinExistence type="predicted"/>
<evidence type="ECO:0000256" key="1">
    <source>
        <dbReference type="SAM" id="SignalP"/>
    </source>
</evidence>
<evidence type="ECO:0000313" key="3">
    <source>
        <dbReference type="Proteomes" id="UP001630127"/>
    </source>
</evidence>
<dbReference type="Proteomes" id="UP001630127">
    <property type="component" value="Unassembled WGS sequence"/>
</dbReference>
<accession>A0ABD2ZHF0</accession>
<feature type="chain" id="PRO_5044844188" description="Secreted protein" evidence="1">
    <location>
        <begin position="19"/>
        <end position="113"/>
    </location>
</feature>
<keyword evidence="3" id="KW-1185">Reference proteome</keyword>
<dbReference type="EMBL" id="JBJUIK010000009">
    <property type="protein sequence ID" value="KAL3518879.1"/>
    <property type="molecule type" value="Genomic_DNA"/>
</dbReference>
<dbReference type="AlphaFoldDB" id="A0ABD2ZHF0"/>
<name>A0ABD2ZHF0_9GENT</name>
<protein>
    <recommendedName>
        <fullName evidence="4">Secreted protein</fullName>
    </recommendedName>
</protein>
<comment type="caution">
    <text evidence="2">The sequence shown here is derived from an EMBL/GenBank/DDBJ whole genome shotgun (WGS) entry which is preliminary data.</text>
</comment>
<reference evidence="2 3" key="1">
    <citation type="submission" date="2024-11" db="EMBL/GenBank/DDBJ databases">
        <title>A near-complete genome assembly of Cinchona calisaya.</title>
        <authorList>
            <person name="Lian D.C."/>
            <person name="Zhao X.W."/>
            <person name="Wei L."/>
        </authorList>
    </citation>
    <scope>NUCLEOTIDE SEQUENCE [LARGE SCALE GENOMIC DNA]</scope>
    <source>
        <tissue evidence="2">Nenye</tissue>
    </source>
</reference>
<feature type="signal peptide" evidence="1">
    <location>
        <begin position="1"/>
        <end position="18"/>
    </location>
</feature>
<gene>
    <name evidence="2" type="ORF">ACH5RR_021468</name>
</gene>
<evidence type="ECO:0000313" key="2">
    <source>
        <dbReference type="EMBL" id="KAL3518879.1"/>
    </source>
</evidence>